<evidence type="ECO:0000313" key="6">
    <source>
        <dbReference type="Proteomes" id="UP000605846"/>
    </source>
</evidence>
<dbReference type="PROSITE" id="PS51682">
    <property type="entry name" value="SAM_OMT_I"/>
    <property type="match status" value="1"/>
</dbReference>
<dbReference type="PANTHER" id="PTHR10509:SF14">
    <property type="entry name" value="CAFFEOYL-COA O-METHYLTRANSFERASE 3-RELATED"/>
    <property type="match status" value="1"/>
</dbReference>
<evidence type="ECO:0000313" key="5">
    <source>
        <dbReference type="EMBL" id="KAF7728111.1"/>
    </source>
</evidence>
<comment type="caution">
    <text evidence="5">The sequence shown here is derived from an EMBL/GenBank/DDBJ whole genome shotgun (WGS) entry which is preliminary data.</text>
</comment>
<dbReference type="AlphaFoldDB" id="A0A8H7BQE8"/>
<dbReference type="GO" id="GO:0032259">
    <property type="term" value="P:methylation"/>
    <property type="evidence" value="ECO:0007669"/>
    <property type="project" value="UniProtKB-KW"/>
</dbReference>
<organism evidence="5 6">
    <name type="scientific">Apophysomyces ossiformis</name>
    <dbReference type="NCBI Taxonomy" id="679940"/>
    <lineage>
        <taxon>Eukaryota</taxon>
        <taxon>Fungi</taxon>
        <taxon>Fungi incertae sedis</taxon>
        <taxon>Mucoromycota</taxon>
        <taxon>Mucoromycotina</taxon>
        <taxon>Mucoromycetes</taxon>
        <taxon>Mucorales</taxon>
        <taxon>Mucorineae</taxon>
        <taxon>Mucoraceae</taxon>
        <taxon>Apophysomyces</taxon>
    </lineage>
</organism>
<keyword evidence="2" id="KW-0808">Transferase</keyword>
<dbReference type="CDD" id="cd02440">
    <property type="entry name" value="AdoMet_MTases"/>
    <property type="match status" value="1"/>
</dbReference>
<dbReference type="EMBL" id="JABAYA010000043">
    <property type="protein sequence ID" value="KAF7728111.1"/>
    <property type="molecule type" value="Genomic_DNA"/>
</dbReference>
<sequence>MNHLLRKPFPRCLAICYSVRRHTNRHVQNNIGNTAARLRVHEDRYADDVSTALPVQSVLSDLKKETEGLFHNAGQMVGHVQAKLLHQIVALQRPRRVLEIGTFTGSSAIAMASALPAESSLVTLEVSAQHADVARRYIEKARMGHQVEVKVGPAIDSLNALSQSKAEFDLIFIDANKLEYHQYFDICINNNLLSDHGVMLVDNVLFFGQVHRLAGYESLLEVPKKISKRAKALQEFNQHVLQDPRVEVVMLPIFDGLSIIRKRREN</sequence>
<protein>
    <recommendedName>
        <fullName evidence="7">O-methyltransferase</fullName>
    </recommendedName>
</protein>
<proteinExistence type="inferred from homology"/>
<evidence type="ECO:0000256" key="1">
    <source>
        <dbReference type="ARBA" id="ARBA00022603"/>
    </source>
</evidence>
<dbReference type="GO" id="GO:0008171">
    <property type="term" value="F:O-methyltransferase activity"/>
    <property type="evidence" value="ECO:0007669"/>
    <property type="project" value="InterPro"/>
</dbReference>
<reference evidence="5" key="1">
    <citation type="submission" date="2020-01" db="EMBL/GenBank/DDBJ databases">
        <title>Genome Sequencing of Three Apophysomyces-Like Fungal Strains Confirms a Novel Fungal Genus in the Mucoromycota with divergent Burkholderia-like Endosymbiotic Bacteria.</title>
        <authorList>
            <person name="Stajich J.E."/>
            <person name="Macias A.M."/>
            <person name="Carter-House D."/>
            <person name="Lovett B."/>
            <person name="Kasson L.R."/>
            <person name="Berry K."/>
            <person name="Grigoriev I."/>
            <person name="Chang Y."/>
            <person name="Spatafora J."/>
            <person name="Kasson M.T."/>
        </authorList>
    </citation>
    <scope>NUCLEOTIDE SEQUENCE</scope>
    <source>
        <strain evidence="5">NRRL A-21654</strain>
    </source>
</reference>
<comment type="similarity">
    <text evidence="4">Belongs to the class I-like SAM-binding methyltransferase superfamily. Cation-dependent O-methyltransferase family.</text>
</comment>
<dbReference type="Gene3D" id="3.40.50.150">
    <property type="entry name" value="Vaccinia Virus protein VP39"/>
    <property type="match status" value="1"/>
</dbReference>
<dbReference type="InterPro" id="IPR002935">
    <property type="entry name" value="SAM_O-MeTrfase"/>
</dbReference>
<dbReference type="InterPro" id="IPR029063">
    <property type="entry name" value="SAM-dependent_MTases_sf"/>
</dbReference>
<dbReference type="GO" id="GO:0008757">
    <property type="term" value="F:S-adenosylmethionine-dependent methyltransferase activity"/>
    <property type="evidence" value="ECO:0007669"/>
    <property type="project" value="TreeGrafter"/>
</dbReference>
<keyword evidence="6" id="KW-1185">Reference proteome</keyword>
<dbReference type="InterPro" id="IPR050362">
    <property type="entry name" value="Cation-dep_OMT"/>
</dbReference>
<dbReference type="Proteomes" id="UP000605846">
    <property type="component" value="Unassembled WGS sequence"/>
</dbReference>
<dbReference type="OrthoDB" id="10251242at2759"/>
<evidence type="ECO:0000256" key="2">
    <source>
        <dbReference type="ARBA" id="ARBA00022679"/>
    </source>
</evidence>
<dbReference type="Pfam" id="PF01596">
    <property type="entry name" value="Methyltransf_3"/>
    <property type="match status" value="1"/>
</dbReference>
<evidence type="ECO:0000256" key="3">
    <source>
        <dbReference type="ARBA" id="ARBA00022691"/>
    </source>
</evidence>
<evidence type="ECO:0000256" key="4">
    <source>
        <dbReference type="ARBA" id="ARBA00023453"/>
    </source>
</evidence>
<gene>
    <name evidence="5" type="ORF">EC973_006626</name>
</gene>
<dbReference type="SUPFAM" id="SSF53335">
    <property type="entry name" value="S-adenosyl-L-methionine-dependent methyltransferases"/>
    <property type="match status" value="1"/>
</dbReference>
<dbReference type="PANTHER" id="PTHR10509">
    <property type="entry name" value="O-METHYLTRANSFERASE-RELATED"/>
    <property type="match status" value="1"/>
</dbReference>
<keyword evidence="1" id="KW-0489">Methyltransferase</keyword>
<evidence type="ECO:0008006" key="7">
    <source>
        <dbReference type="Google" id="ProtNLM"/>
    </source>
</evidence>
<keyword evidence="3" id="KW-0949">S-adenosyl-L-methionine</keyword>
<accession>A0A8H7BQE8</accession>
<name>A0A8H7BQE8_9FUNG</name>